<accession>A0A974XE01</accession>
<dbReference type="CDD" id="cd20290">
    <property type="entry name" value="cupin_Mj0764-like"/>
    <property type="match status" value="1"/>
</dbReference>
<gene>
    <name evidence="1" type="ORF">J0B03_08935</name>
</gene>
<dbReference type="RefSeq" id="WP_207299268.1">
    <property type="nucleotide sequence ID" value="NZ_CP071444.1"/>
</dbReference>
<proteinExistence type="predicted"/>
<evidence type="ECO:0000313" key="2">
    <source>
        <dbReference type="Proteomes" id="UP000663499"/>
    </source>
</evidence>
<keyword evidence="2" id="KW-1185">Reference proteome</keyword>
<dbReference type="AlphaFoldDB" id="A0A974XE01"/>
<dbReference type="InterPro" id="IPR011051">
    <property type="entry name" value="RmlC_Cupin_sf"/>
</dbReference>
<reference evidence="1" key="1">
    <citation type="submission" date="2021-03" db="EMBL/GenBank/DDBJ databases">
        <title>Alkalibacter marinus sp. nov., isolated from tidal flat sediment.</title>
        <authorList>
            <person name="Namirimu T."/>
            <person name="Yang J.-A."/>
            <person name="Yang S.-H."/>
            <person name="Kim Y.-J."/>
            <person name="Kwon K.K."/>
        </authorList>
    </citation>
    <scope>NUCLEOTIDE SEQUENCE</scope>
    <source>
        <strain evidence="1">ES005</strain>
    </source>
</reference>
<dbReference type="KEGG" id="alka:J0B03_08935"/>
<sequence length="106" mass="11983">MLEKLYNYAKTDAKTIEKIVSDENVDINHMILPRGEGLPEHYSNSNVYMLVTKGNITLQLDDQENHTYETGSIVNIPFKTKMNVFNDTCDLTEIFVLKAPAPSTMG</sequence>
<name>A0A974XE01_9FIRM</name>
<dbReference type="Gene3D" id="2.60.120.10">
    <property type="entry name" value="Jelly Rolls"/>
    <property type="match status" value="1"/>
</dbReference>
<protein>
    <submittedName>
        <fullName evidence="1">Cupin domain-containing protein</fullName>
    </submittedName>
</protein>
<dbReference type="Proteomes" id="UP000663499">
    <property type="component" value="Chromosome"/>
</dbReference>
<evidence type="ECO:0000313" key="1">
    <source>
        <dbReference type="EMBL" id="QSX07926.1"/>
    </source>
</evidence>
<dbReference type="InterPro" id="IPR014710">
    <property type="entry name" value="RmlC-like_jellyroll"/>
</dbReference>
<dbReference type="EMBL" id="CP071444">
    <property type="protein sequence ID" value="QSX07926.1"/>
    <property type="molecule type" value="Genomic_DNA"/>
</dbReference>
<organism evidence="1 2">
    <name type="scientific">Alkalibacter rhizosphaerae</name>
    <dbReference type="NCBI Taxonomy" id="2815577"/>
    <lineage>
        <taxon>Bacteria</taxon>
        <taxon>Bacillati</taxon>
        <taxon>Bacillota</taxon>
        <taxon>Clostridia</taxon>
        <taxon>Eubacteriales</taxon>
        <taxon>Eubacteriaceae</taxon>
        <taxon>Alkalibacter</taxon>
    </lineage>
</organism>
<dbReference type="SUPFAM" id="SSF51182">
    <property type="entry name" value="RmlC-like cupins"/>
    <property type="match status" value="1"/>
</dbReference>